<dbReference type="InterPro" id="IPR008884">
    <property type="entry name" value="TylF_MeTrfase"/>
</dbReference>
<name>A0A2N3LB89_9PROT</name>
<organism evidence="1 2">
    <name type="scientific">Thalassospira lohafexi</name>
    <dbReference type="NCBI Taxonomy" id="744227"/>
    <lineage>
        <taxon>Bacteria</taxon>
        <taxon>Pseudomonadati</taxon>
        <taxon>Pseudomonadota</taxon>
        <taxon>Alphaproteobacteria</taxon>
        <taxon>Rhodospirillales</taxon>
        <taxon>Thalassospiraceae</taxon>
        <taxon>Thalassospira</taxon>
    </lineage>
</organism>
<proteinExistence type="predicted"/>
<dbReference type="Proteomes" id="UP000233332">
    <property type="component" value="Unassembled WGS sequence"/>
</dbReference>
<dbReference type="PANTHER" id="PTHR40036:SF1">
    <property type="entry name" value="MACROCIN O-METHYLTRANSFERASE"/>
    <property type="match status" value="1"/>
</dbReference>
<sequence length="230" mass="27188">MSFSKLVLRKILFQFPSWLEKFSHVNRSLRFQNFENRFLGKLDLSNNRQDLHSTIRRKLGNIPIDYFEFGVYSGKSFLPWLEENKNPSSKFYGFDTFTGLPEDWDRNRPKGTFDTNDTVPDTKGDHRATFIKGTFQETLYKFLDNYVRAEDIHLIIHIDCDIFTGAIYSLFGIEPYLKSGDIIIFDEFKDHNNEFRAFEIFTLSTNIELQPFLKSKSNNQWAFAVHRTVY</sequence>
<dbReference type="AlphaFoldDB" id="A0A2N3LB89"/>
<evidence type="ECO:0000313" key="1">
    <source>
        <dbReference type="EMBL" id="PKR60038.1"/>
    </source>
</evidence>
<comment type="caution">
    <text evidence="1">The sequence shown here is derived from an EMBL/GenBank/DDBJ whole genome shotgun (WGS) entry which is preliminary data.</text>
</comment>
<gene>
    <name evidence="1" type="ORF">COO92_01305</name>
</gene>
<dbReference type="Pfam" id="PF13578">
    <property type="entry name" value="Methyltransf_24"/>
    <property type="match status" value="1"/>
</dbReference>
<keyword evidence="2" id="KW-1185">Reference proteome</keyword>
<evidence type="ECO:0008006" key="3">
    <source>
        <dbReference type="Google" id="ProtNLM"/>
    </source>
</evidence>
<dbReference type="Gene3D" id="3.40.50.150">
    <property type="entry name" value="Vaccinia Virus protein VP39"/>
    <property type="match status" value="1"/>
</dbReference>
<dbReference type="SUPFAM" id="SSF53335">
    <property type="entry name" value="S-adenosyl-L-methionine-dependent methyltransferases"/>
    <property type="match status" value="1"/>
</dbReference>
<protein>
    <recommendedName>
        <fullName evidence="3">Macrocin O-methyltransferase</fullName>
    </recommendedName>
</protein>
<reference evidence="1 2" key="1">
    <citation type="submission" date="2017-09" db="EMBL/GenBank/DDBJ databases">
        <title>Biodiversity and function of Thalassospira species in the particle-attached aromatic-hydrocarbon-degrading consortia from the surface seawater of the China South Sea.</title>
        <authorList>
            <person name="Dong C."/>
            <person name="Lai Q."/>
            <person name="Shao Z."/>
        </authorList>
    </citation>
    <scope>NUCLEOTIDE SEQUENCE [LARGE SCALE GENOMIC DNA]</scope>
    <source>
        <strain evidence="1 2">139Z-12</strain>
    </source>
</reference>
<dbReference type="PANTHER" id="PTHR40036">
    <property type="entry name" value="MACROCIN O-METHYLTRANSFERASE"/>
    <property type="match status" value="1"/>
</dbReference>
<dbReference type="InterPro" id="IPR029063">
    <property type="entry name" value="SAM-dependent_MTases_sf"/>
</dbReference>
<dbReference type="EMBL" id="NXGX01000001">
    <property type="protein sequence ID" value="PKR60038.1"/>
    <property type="molecule type" value="Genomic_DNA"/>
</dbReference>
<accession>A0A2N3LB89</accession>
<evidence type="ECO:0000313" key="2">
    <source>
        <dbReference type="Proteomes" id="UP000233332"/>
    </source>
</evidence>
<dbReference type="RefSeq" id="WP_101299201.1">
    <property type="nucleotide sequence ID" value="NZ_NXGX01000001.1"/>
</dbReference>